<organism evidence="3 4">
    <name type="scientific">Pelobates cultripes</name>
    <name type="common">Western spadefoot toad</name>
    <dbReference type="NCBI Taxonomy" id="61616"/>
    <lineage>
        <taxon>Eukaryota</taxon>
        <taxon>Metazoa</taxon>
        <taxon>Chordata</taxon>
        <taxon>Craniata</taxon>
        <taxon>Vertebrata</taxon>
        <taxon>Euteleostomi</taxon>
        <taxon>Amphibia</taxon>
        <taxon>Batrachia</taxon>
        <taxon>Anura</taxon>
        <taxon>Pelobatoidea</taxon>
        <taxon>Pelobatidae</taxon>
        <taxon>Pelobates</taxon>
    </lineage>
</organism>
<keyword evidence="2" id="KW-0812">Transmembrane</keyword>
<keyword evidence="4" id="KW-1185">Reference proteome</keyword>
<proteinExistence type="predicted"/>
<keyword evidence="2" id="KW-1133">Transmembrane helix</keyword>
<evidence type="ECO:0000313" key="3">
    <source>
        <dbReference type="EMBL" id="CAH2293508.1"/>
    </source>
</evidence>
<dbReference type="AlphaFoldDB" id="A0AAD1S8V8"/>
<dbReference type="Proteomes" id="UP001295444">
    <property type="component" value="Chromosome 05"/>
</dbReference>
<gene>
    <name evidence="3" type="ORF">PECUL_23A042936</name>
</gene>
<keyword evidence="2" id="KW-0472">Membrane</keyword>
<evidence type="ECO:0000256" key="1">
    <source>
        <dbReference type="SAM" id="MobiDB-lite"/>
    </source>
</evidence>
<feature type="transmembrane region" description="Helical" evidence="2">
    <location>
        <begin position="116"/>
        <end position="134"/>
    </location>
</feature>
<evidence type="ECO:0000256" key="2">
    <source>
        <dbReference type="SAM" id="Phobius"/>
    </source>
</evidence>
<sequence>MTKANPNPQLDQEICKSTVKGSKGRSTKPEVTQKQKAGKASPVPQPPQLHTPLNPHIQNKWSKRIETTQSKEQPDGKIIESTRRNTSTLDKPITYKPAHRSPRSQPSSTHRRHNSLIGLYLYALFALSGIVHIFRR</sequence>
<reference evidence="3" key="1">
    <citation type="submission" date="2022-03" db="EMBL/GenBank/DDBJ databases">
        <authorList>
            <person name="Alioto T."/>
            <person name="Alioto T."/>
            <person name="Gomez Garrido J."/>
        </authorList>
    </citation>
    <scope>NUCLEOTIDE SEQUENCE</scope>
</reference>
<name>A0AAD1S8V8_PELCU</name>
<feature type="compositionally biased region" description="Polar residues" evidence="1">
    <location>
        <begin position="1"/>
        <end position="10"/>
    </location>
</feature>
<accession>A0AAD1S8V8</accession>
<evidence type="ECO:0000313" key="4">
    <source>
        <dbReference type="Proteomes" id="UP001295444"/>
    </source>
</evidence>
<protein>
    <submittedName>
        <fullName evidence="3">Uncharacterized protein</fullName>
    </submittedName>
</protein>
<feature type="compositionally biased region" description="Basic and acidic residues" evidence="1">
    <location>
        <begin position="72"/>
        <end position="83"/>
    </location>
</feature>
<feature type="region of interest" description="Disordered" evidence="1">
    <location>
        <begin position="1"/>
        <end position="111"/>
    </location>
</feature>
<dbReference type="EMBL" id="OW240916">
    <property type="protein sequence ID" value="CAH2293508.1"/>
    <property type="molecule type" value="Genomic_DNA"/>
</dbReference>